<protein>
    <submittedName>
        <fullName evidence="2">Dihydrofolate reductase family protein</fullName>
    </submittedName>
</protein>
<dbReference type="PANTHER" id="PTHR38011">
    <property type="entry name" value="DIHYDROFOLATE REDUCTASE FAMILY PROTEIN (AFU_ORTHOLOGUE AFUA_8G06820)"/>
    <property type="match status" value="1"/>
</dbReference>
<accession>A0ABT8KEL5</accession>
<feature type="domain" description="Bacterial bifunctional deaminase-reductase C-terminal" evidence="1">
    <location>
        <begin position="4"/>
        <end position="194"/>
    </location>
</feature>
<proteinExistence type="predicted"/>
<dbReference type="InterPro" id="IPR002734">
    <property type="entry name" value="RibDG_C"/>
</dbReference>
<sequence length="210" mass="23153">MGIVTADIAISLDGFAAGPDQTLDEPLGHGVENRLHSWMFEEAEQHAEEIAAITTAGAYVMGRNMFGPVRGDWPADGERFSDWRGWWEEDPPYHAPVFVLTHYEREPIPMEGGTTFYFVTDGIHAAMDLARQAAGDRDISIAGGAETLNQALWAGVVDELRLHVVPHTLGAGERVFDRVPSLQLELLRSRVTPSVAHLTYRVLPPARPES</sequence>
<dbReference type="RefSeq" id="WP_301212071.1">
    <property type="nucleotide sequence ID" value="NZ_JAROCF010000001.1"/>
</dbReference>
<gene>
    <name evidence="2" type="ORF">P5G50_15740</name>
</gene>
<dbReference type="Proteomes" id="UP001174208">
    <property type="component" value="Unassembled WGS sequence"/>
</dbReference>
<dbReference type="EMBL" id="JAROCF010000001">
    <property type="protein sequence ID" value="MDN4615903.1"/>
    <property type="molecule type" value="Genomic_DNA"/>
</dbReference>
<dbReference type="InterPro" id="IPR024072">
    <property type="entry name" value="DHFR-like_dom_sf"/>
</dbReference>
<dbReference type="InterPro" id="IPR050765">
    <property type="entry name" value="Riboflavin_Biosynth_HTPR"/>
</dbReference>
<dbReference type="Pfam" id="PF01872">
    <property type="entry name" value="RibD_C"/>
    <property type="match status" value="1"/>
</dbReference>
<dbReference type="Gene3D" id="3.40.430.10">
    <property type="entry name" value="Dihydrofolate Reductase, subunit A"/>
    <property type="match status" value="1"/>
</dbReference>
<name>A0ABT8KEL5_9MICO</name>
<keyword evidence="3" id="KW-1185">Reference proteome</keyword>
<organism evidence="2 3">
    <name type="scientific">Leifsonia williamsii</name>
    <dbReference type="NCBI Taxonomy" id="3035919"/>
    <lineage>
        <taxon>Bacteria</taxon>
        <taxon>Bacillati</taxon>
        <taxon>Actinomycetota</taxon>
        <taxon>Actinomycetes</taxon>
        <taxon>Micrococcales</taxon>
        <taxon>Microbacteriaceae</taxon>
        <taxon>Leifsonia</taxon>
    </lineage>
</organism>
<evidence type="ECO:0000259" key="1">
    <source>
        <dbReference type="Pfam" id="PF01872"/>
    </source>
</evidence>
<comment type="caution">
    <text evidence="2">The sequence shown here is derived from an EMBL/GenBank/DDBJ whole genome shotgun (WGS) entry which is preliminary data.</text>
</comment>
<reference evidence="2" key="1">
    <citation type="submission" date="2023-06" db="EMBL/GenBank/DDBJ databases">
        <title>MT1 and MT2 Draft Genomes of Novel Species.</title>
        <authorList>
            <person name="Venkateswaran K."/>
        </authorList>
    </citation>
    <scope>NUCLEOTIDE SEQUENCE</scope>
    <source>
        <strain evidence="2">F6_8S_P_1B</strain>
    </source>
</reference>
<dbReference type="PANTHER" id="PTHR38011:SF12">
    <property type="entry name" value="BIFUNCTIONAL DEAMINASE-REDUCTASE DOMAIN PROTEIN"/>
    <property type="match status" value="1"/>
</dbReference>
<evidence type="ECO:0000313" key="3">
    <source>
        <dbReference type="Proteomes" id="UP001174208"/>
    </source>
</evidence>
<evidence type="ECO:0000313" key="2">
    <source>
        <dbReference type="EMBL" id="MDN4615903.1"/>
    </source>
</evidence>
<dbReference type="SUPFAM" id="SSF53597">
    <property type="entry name" value="Dihydrofolate reductase-like"/>
    <property type="match status" value="1"/>
</dbReference>